<dbReference type="AlphaFoldDB" id="A0A834TDN2"/>
<comment type="caution">
    <text evidence="2">The sequence shown here is derived from an EMBL/GenBank/DDBJ whole genome shotgun (WGS) entry which is preliminary data.</text>
</comment>
<organism evidence="2 3">
    <name type="scientific">Senna tora</name>
    <dbReference type="NCBI Taxonomy" id="362788"/>
    <lineage>
        <taxon>Eukaryota</taxon>
        <taxon>Viridiplantae</taxon>
        <taxon>Streptophyta</taxon>
        <taxon>Embryophyta</taxon>
        <taxon>Tracheophyta</taxon>
        <taxon>Spermatophyta</taxon>
        <taxon>Magnoliopsida</taxon>
        <taxon>eudicotyledons</taxon>
        <taxon>Gunneridae</taxon>
        <taxon>Pentapetalae</taxon>
        <taxon>rosids</taxon>
        <taxon>fabids</taxon>
        <taxon>Fabales</taxon>
        <taxon>Fabaceae</taxon>
        <taxon>Caesalpinioideae</taxon>
        <taxon>Cassia clade</taxon>
        <taxon>Senna</taxon>
    </lineage>
</organism>
<keyword evidence="3" id="KW-1185">Reference proteome</keyword>
<evidence type="ECO:0000313" key="3">
    <source>
        <dbReference type="Proteomes" id="UP000634136"/>
    </source>
</evidence>
<keyword evidence="1" id="KW-1133">Transmembrane helix</keyword>
<dbReference type="Proteomes" id="UP000634136">
    <property type="component" value="Unassembled WGS sequence"/>
</dbReference>
<feature type="transmembrane region" description="Helical" evidence="1">
    <location>
        <begin position="172"/>
        <end position="191"/>
    </location>
</feature>
<accession>A0A834TDN2</accession>
<dbReference type="OrthoDB" id="10508087at2759"/>
<reference evidence="2" key="1">
    <citation type="submission" date="2020-09" db="EMBL/GenBank/DDBJ databases">
        <title>Genome-Enabled Discovery of Anthraquinone Biosynthesis in Senna tora.</title>
        <authorList>
            <person name="Kang S.-H."/>
            <person name="Pandey R.P."/>
            <person name="Lee C.-M."/>
            <person name="Sim J.-S."/>
            <person name="Jeong J.-T."/>
            <person name="Choi B.-S."/>
            <person name="Jung M."/>
            <person name="Ginzburg D."/>
            <person name="Zhao K."/>
            <person name="Won S.Y."/>
            <person name="Oh T.-J."/>
            <person name="Yu Y."/>
            <person name="Kim N.-H."/>
            <person name="Lee O.R."/>
            <person name="Lee T.-H."/>
            <person name="Bashyal P."/>
            <person name="Kim T.-S."/>
            <person name="Lee W.-H."/>
            <person name="Kawkins C."/>
            <person name="Kim C.-K."/>
            <person name="Kim J.S."/>
            <person name="Ahn B.O."/>
            <person name="Rhee S.Y."/>
            <person name="Sohng J.K."/>
        </authorList>
    </citation>
    <scope>NUCLEOTIDE SEQUENCE</scope>
    <source>
        <tissue evidence="2">Leaf</tissue>
    </source>
</reference>
<keyword evidence="1" id="KW-0812">Transmembrane</keyword>
<protein>
    <submittedName>
        <fullName evidence="2">Zinc finger MYM-type protein 1</fullName>
    </submittedName>
</protein>
<evidence type="ECO:0000256" key="1">
    <source>
        <dbReference type="SAM" id="Phobius"/>
    </source>
</evidence>
<gene>
    <name evidence="2" type="ORF">G2W53_024884</name>
</gene>
<evidence type="ECO:0000313" key="2">
    <source>
        <dbReference type="EMBL" id="KAF7819429.1"/>
    </source>
</evidence>
<proteinExistence type="predicted"/>
<dbReference type="EMBL" id="JAAIUW010000008">
    <property type="protein sequence ID" value="KAF7819429.1"/>
    <property type="molecule type" value="Genomic_DNA"/>
</dbReference>
<sequence length="203" mass="22607">MGIRILIGDRLDYLMAKMSMFNDLDSADPTPSHLFVFQIKNNGAAPRLADISEATLKALARGEMGAQGSKQHLSIPSVNLHITLKENLPSKSCKSTTWFPMHKDSSNGKSFSHTSSSIVFLTKYFNDLAVNSWLASLRWVCHSSPSTLKMPWPRKSPRMSVNGLPFGKLLKLVLRMYSTFCGFAVTMVVGAPRRWRTMVLVGE</sequence>
<name>A0A834TDN2_9FABA</name>
<keyword evidence="1" id="KW-0472">Membrane</keyword>